<dbReference type="EMBL" id="GGEC01066978">
    <property type="protein sequence ID" value="MBX47462.1"/>
    <property type="molecule type" value="Transcribed_RNA"/>
</dbReference>
<dbReference type="AlphaFoldDB" id="A0A2P2NYC5"/>
<organism evidence="1">
    <name type="scientific">Rhizophora mucronata</name>
    <name type="common">Asiatic mangrove</name>
    <dbReference type="NCBI Taxonomy" id="61149"/>
    <lineage>
        <taxon>Eukaryota</taxon>
        <taxon>Viridiplantae</taxon>
        <taxon>Streptophyta</taxon>
        <taxon>Embryophyta</taxon>
        <taxon>Tracheophyta</taxon>
        <taxon>Spermatophyta</taxon>
        <taxon>Magnoliopsida</taxon>
        <taxon>eudicotyledons</taxon>
        <taxon>Gunneridae</taxon>
        <taxon>Pentapetalae</taxon>
        <taxon>rosids</taxon>
        <taxon>fabids</taxon>
        <taxon>Malpighiales</taxon>
        <taxon>Rhizophoraceae</taxon>
        <taxon>Rhizophora</taxon>
    </lineage>
</organism>
<protein>
    <submittedName>
        <fullName evidence="1">Uncharacterized protein</fullName>
    </submittedName>
</protein>
<reference evidence="1" key="1">
    <citation type="submission" date="2018-02" db="EMBL/GenBank/DDBJ databases">
        <title>Rhizophora mucronata_Transcriptome.</title>
        <authorList>
            <person name="Meera S.P."/>
            <person name="Sreeshan A."/>
            <person name="Augustine A."/>
        </authorList>
    </citation>
    <scope>NUCLEOTIDE SEQUENCE</scope>
    <source>
        <tissue evidence="1">Leaf</tissue>
    </source>
</reference>
<sequence length="19" mass="2282">MMDRMSLQIFDSSSSTCWR</sequence>
<accession>A0A2P2NYC5</accession>
<evidence type="ECO:0000313" key="1">
    <source>
        <dbReference type="EMBL" id="MBX47462.1"/>
    </source>
</evidence>
<proteinExistence type="predicted"/>
<name>A0A2P2NYC5_RHIMU</name>